<dbReference type="EMBL" id="FLUN01000001">
    <property type="protein sequence ID" value="SBW01646.1"/>
    <property type="molecule type" value="Genomic_DNA"/>
</dbReference>
<evidence type="ECO:0000313" key="1">
    <source>
        <dbReference type="EMBL" id="SBW01646.1"/>
    </source>
</evidence>
<gene>
    <name evidence="1" type="ORF">KL86CLO1_11522</name>
</gene>
<name>A0A212JQC1_9FIRM</name>
<accession>A0A212JQC1</accession>
<proteinExistence type="predicted"/>
<sequence>MNSINPIADLPMGFGMALAQDYNSMQYFASLSPDEQRAIIDQTHSINSRDEMQLFVQSITNQQHDL</sequence>
<organism evidence="1">
    <name type="scientific">uncultured Eubacteriales bacterium</name>
    <dbReference type="NCBI Taxonomy" id="172733"/>
    <lineage>
        <taxon>Bacteria</taxon>
        <taxon>Bacillati</taxon>
        <taxon>Bacillota</taxon>
        <taxon>Clostridia</taxon>
        <taxon>Eubacteriales</taxon>
        <taxon>environmental samples</taxon>
    </lineage>
</organism>
<dbReference type="AlphaFoldDB" id="A0A212JQC1"/>
<protein>
    <submittedName>
        <fullName evidence="1">Uncharacterized protein</fullName>
    </submittedName>
</protein>
<reference evidence="1" key="1">
    <citation type="submission" date="2016-04" db="EMBL/GenBank/DDBJ databases">
        <authorList>
            <person name="Evans L.H."/>
            <person name="Alamgir A."/>
            <person name="Owens N."/>
            <person name="Weber N.D."/>
            <person name="Virtaneva K."/>
            <person name="Barbian K."/>
            <person name="Babar A."/>
            <person name="Rosenke K."/>
        </authorList>
    </citation>
    <scope>NUCLEOTIDE SEQUENCE</scope>
    <source>
        <strain evidence="1">86</strain>
    </source>
</reference>